<dbReference type="RefSeq" id="WP_141484036.1">
    <property type="nucleotide sequence ID" value="NZ_SMDN01000008.1"/>
</dbReference>
<protein>
    <submittedName>
        <fullName evidence="2">Uncharacterized protein</fullName>
    </submittedName>
</protein>
<dbReference type="Proteomes" id="UP000320801">
    <property type="component" value="Unassembled WGS sequence"/>
</dbReference>
<evidence type="ECO:0000313" key="3">
    <source>
        <dbReference type="Proteomes" id="UP000320801"/>
    </source>
</evidence>
<gene>
    <name evidence="2" type="ORF">E1I18_02560</name>
</gene>
<name>A0A507SPZ0_9BACT</name>
<dbReference type="EMBL" id="SMDN01000008">
    <property type="protein sequence ID" value="TQC51442.1"/>
    <property type="molecule type" value="Genomic_DNA"/>
</dbReference>
<proteinExistence type="predicted"/>
<keyword evidence="1" id="KW-0175">Coiled coil</keyword>
<sequence>MLLRNELKEYQDQINVLNMKDKKTEDEVQELENIIKIKEDLQDYLNILEIYSEFKPVQTQDALDWDKELKEFENNPNALHQLNDEVKSFQDEIDALNQKTDKSDEDNEQLKTIQEAKSNLEEFIIALEVYKDYKNSLETDSDRDWQSLLDSIKASQQAIEELTQDIAKLKQQLQQ</sequence>
<dbReference type="AlphaFoldDB" id="A0A507SPZ0"/>
<feature type="coiled-coil region" evidence="1">
    <location>
        <begin position="79"/>
        <end position="106"/>
    </location>
</feature>
<evidence type="ECO:0000256" key="1">
    <source>
        <dbReference type="SAM" id="Coils"/>
    </source>
</evidence>
<evidence type="ECO:0000313" key="2">
    <source>
        <dbReference type="EMBL" id="TQC51442.1"/>
    </source>
</evidence>
<keyword evidence="3" id="KW-1185">Reference proteome</keyword>
<reference evidence="2 3" key="1">
    <citation type="submission" date="2019-03" db="EMBL/GenBank/DDBJ databases">
        <title>Characterization of a novel Mycoplasma cynos real-time PCR assay.</title>
        <authorList>
            <person name="Tallmadge R.L."/>
            <person name="Mitchell P.K."/>
            <person name="Goodman L."/>
        </authorList>
    </citation>
    <scope>NUCLEOTIDE SEQUENCE [LARGE SCALE GENOMIC DNA]</scope>
    <source>
        <strain evidence="2 3">1642</strain>
    </source>
</reference>
<feature type="coiled-coil region" evidence="1">
    <location>
        <begin position="7"/>
        <end position="41"/>
    </location>
</feature>
<organism evidence="2 3">
    <name type="scientific">Mycoplasmopsis mucosicanis</name>
    <dbReference type="NCBI Taxonomy" id="458208"/>
    <lineage>
        <taxon>Bacteria</taxon>
        <taxon>Bacillati</taxon>
        <taxon>Mycoplasmatota</taxon>
        <taxon>Mycoplasmoidales</taxon>
        <taxon>Metamycoplasmataceae</taxon>
        <taxon>Mycoplasmopsis</taxon>
    </lineage>
</organism>
<comment type="caution">
    <text evidence="2">The sequence shown here is derived from an EMBL/GenBank/DDBJ whole genome shotgun (WGS) entry which is preliminary data.</text>
</comment>
<accession>A0A507SPZ0</accession>